<evidence type="ECO:0000256" key="8">
    <source>
        <dbReference type="SAM" id="SignalP"/>
    </source>
</evidence>
<evidence type="ECO:0000313" key="11">
    <source>
        <dbReference type="EMBL" id="GLR48036.1"/>
    </source>
</evidence>
<proteinExistence type="inferred from homology"/>
<dbReference type="Gene3D" id="3.40.390.10">
    <property type="entry name" value="Collagenase (Catalytic Domain)"/>
    <property type="match status" value="1"/>
</dbReference>
<comment type="similarity">
    <text evidence="2">Belongs to the peptidase M13 family.</text>
</comment>
<feature type="domain" description="Peptidase M13 N-terminal" evidence="10">
    <location>
        <begin position="61"/>
        <end position="427"/>
    </location>
</feature>
<dbReference type="EMBL" id="BSOO01000017">
    <property type="protein sequence ID" value="GLR48036.1"/>
    <property type="molecule type" value="Genomic_DNA"/>
</dbReference>
<dbReference type="InterPro" id="IPR008753">
    <property type="entry name" value="Peptidase_M13_N"/>
</dbReference>
<evidence type="ECO:0000256" key="5">
    <source>
        <dbReference type="ARBA" id="ARBA00022801"/>
    </source>
</evidence>
<evidence type="ECO:0000256" key="7">
    <source>
        <dbReference type="ARBA" id="ARBA00023049"/>
    </source>
</evidence>
<feature type="chain" id="PRO_5047245212" evidence="8">
    <location>
        <begin position="19"/>
        <end position="683"/>
    </location>
</feature>
<dbReference type="GO" id="GO:0008237">
    <property type="term" value="F:metallopeptidase activity"/>
    <property type="evidence" value="ECO:0007669"/>
    <property type="project" value="UniProtKB-KW"/>
</dbReference>
<evidence type="ECO:0000313" key="12">
    <source>
        <dbReference type="Proteomes" id="UP001156703"/>
    </source>
</evidence>
<evidence type="ECO:0000259" key="9">
    <source>
        <dbReference type="Pfam" id="PF01431"/>
    </source>
</evidence>
<keyword evidence="6" id="KW-0862">Zinc</keyword>
<dbReference type="InterPro" id="IPR024079">
    <property type="entry name" value="MetalloPept_cat_dom_sf"/>
</dbReference>
<dbReference type="InterPro" id="IPR042089">
    <property type="entry name" value="Peptidase_M13_dom_2"/>
</dbReference>
<protein>
    <submittedName>
        <fullName evidence="11">Zinc metalloprotease</fullName>
    </submittedName>
</protein>
<name>A0ABQ5Z7Q2_9SPHN</name>
<dbReference type="PANTHER" id="PTHR11733:SF167">
    <property type="entry name" value="FI17812P1-RELATED"/>
    <property type="match status" value="1"/>
</dbReference>
<dbReference type="CDD" id="cd08662">
    <property type="entry name" value="M13"/>
    <property type="match status" value="1"/>
</dbReference>
<feature type="domain" description="Peptidase M13 C-terminal" evidence="9">
    <location>
        <begin position="479"/>
        <end position="680"/>
    </location>
</feature>
<feature type="signal peptide" evidence="8">
    <location>
        <begin position="1"/>
        <end position="18"/>
    </location>
</feature>
<evidence type="ECO:0000256" key="4">
    <source>
        <dbReference type="ARBA" id="ARBA00022723"/>
    </source>
</evidence>
<dbReference type="InterPro" id="IPR000718">
    <property type="entry name" value="Peptidase_M13"/>
</dbReference>
<dbReference type="PROSITE" id="PS51885">
    <property type="entry name" value="NEPRILYSIN"/>
    <property type="match status" value="1"/>
</dbReference>
<keyword evidence="3" id="KW-0645">Protease</keyword>
<dbReference type="Pfam" id="PF05649">
    <property type="entry name" value="Peptidase_M13_N"/>
    <property type="match status" value="1"/>
</dbReference>
<keyword evidence="8" id="KW-0732">Signal</keyword>
<keyword evidence="4" id="KW-0479">Metal-binding</keyword>
<sequence length="683" mass="74965">MRLATTRALLLLAGSALAALPAASIAQQTPAVSVPAPVAPTTVRFGTWGVDTSARDLKVRPGDDFERYASGAWLDANEIPADKPGNGVGTELNDRNQEQLRAIVMNAPADSQLGAMYRSYMDEARLEQLDAAPLMADLARVDAISTRAEFEKSMAESAWDMGGTLFGFQVIPDLANPTINSLAVGSGGMGLPDRDYYLDAKYKPQLAAYRAYVERSLALVGTADAAAKADQILAFETEIAKRSWTKADQRDIDKLNNPMTPAQFAAYAPGLDWNAFMTTLGVAASPKVLVSDNTAIKAIAELYANTPLETLKTWQRFKVTDQASPYLSKRFVDSQFQFVSALTGAKAQRPRWRRGIGQVDARLGELVGKTYVERYFPAESKTKMEALVANLKAAAADRIRGNSWMEQPTKDAALRKLAKMDVMVGYPDKFRDYSALSLKADDLYGNVKRSSRFDYEYQLADLGKPVDRKKWGMSPATVNAYNGGLENKIVFPAGILQPPFFDPKADAAVNYGAAGAIIGHEIMHGFDDQGRKIDENGAVRDWWTPRDAERFKALTAALGKQYSSYEAAPGVFINGDLTMGENIGDMSGLEVAYLAYQKSLGGRKAPVIDGLTGDQRFFLSFAQAWRGKSRDEAIKTQVASDPHSPRRYRVIGPLRNLDAWYAAFKVTPDSKFYIAPKDRVRIW</sequence>
<dbReference type="SUPFAM" id="SSF55486">
    <property type="entry name" value="Metalloproteases ('zincins'), catalytic domain"/>
    <property type="match status" value="1"/>
</dbReference>
<dbReference type="Pfam" id="PF01431">
    <property type="entry name" value="Peptidase_M13"/>
    <property type="match status" value="1"/>
</dbReference>
<dbReference type="PANTHER" id="PTHR11733">
    <property type="entry name" value="ZINC METALLOPROTEASE FAMILY M13 NEPRILYSIN-RELATED"/>
    <property type="match status" value="1"/>
</dbReference>
<keyword evidence="12" id="KW-1185">Reference proteome</keyword>
<gene>
    <name evidence="11" type="ORF">GCM10007925_17490</name>
</gene>
<evidence type="ECO:0000256" key="3">
    <source>
        <dbReference type="ARBA" id="ARBA00022670"/>
    </source>
</evidence>
<comment type="cofactor">
    <cofactor evidence="1">
        <name>Zn(2+)</name>
        <dbReference type="ChEBI" id="CHEBI:29105"/>
    </cofactor>
</comment>
<dbReference type="RefSeq" id="WP_029940851.1">
    <property type="nucleotide sequence ID" value="NZ_BSOO01000017.1"/>
</dbReference>
<dbReference type="Proteomes" id="UP001156703">
    <property type="component" value="Unassembled WGS sequence"/>
</dbReference>
<evidence type="ECO:0000256" key="2">
    <source>
        <dbReference type="ARBA" id="ARBA00007357"/>
    </source>
</evidence>
<evidence type="ECO:0000256" key="1">
    <source>
        <dbReference type="ARBA" id="ARBA00001947"/>
    </source>
</evidence>
<evidence type="ECO:0000256" key="6">
    <source>
        <dbReference type="ARBA" id="ARBA00022833"/>
    </source>
</evidence>
<keyword evidence="7 11" id="KW-0482">Metalloprotease</keyword>
<keyword evidence="5" id="KW-0378">Hydrolase</keyword>
<dbReference type="PRINTS" id="PR00786">
    <property type="entry name" value="NEPRILYSIN"/>
</dbReference>
<comment type="caution">
    <text evidence="11">The sequence shown here is derived from an EMBL/GenBank/DDBJ whole genome shotgun (WGS) entry which is preliminary data.</text>
</comment>
<evidence type="ECO:0000259" key="10">
    <source>
        <dbReference type="Pfam" id="PF05649"/>
    </source>
</evidence>
<accession>A0ABQ5Z7Q2</accession>
<reference evidence="12" key="1">
    <citation type="journal article" date="2019" name="Int. J. Syst. Evol. Microbiol.">
        <title>The Global Catalogue of Microorganisms (GCM) 10K type strain sequencing project: providing services to taxonomists for standard genome sequencing and annotation.</title>
        <authorList>
            <consortium name="The Broad Institute Genomics Platform"/>
            <consortium name="The Broad Institute Genome Sequencing Center for Infectious Disease"/>
            <person name="Wu L."/>
            <person name="Ma J."/>
        </authorList>
    </citation>
    <scope>NUCLEOTIDE SEQUENCE [LARGE SCALE GENOMIC DNA]</scope>
    <source>
        <strain evidence="12">NBRC 102146</strain>
    </source>
</reference>
<dbReference type="Gene3D" id="1.10.1380.10">
    <property type="entry name" value="Neutral endopeptidase , domain2"/>
    <property type="match status" value="1"/>
</dbReference>
<dbReference type="InterPro" id="IPR018497">
    <property type="entry name" value="Peptidase_M13_C"/>
</dbReference>
<organism evidence="11 12">
    <name type="scientific">Sphingomonas astaxanthinifaciens DSM 22298</name>
    <dbReference type="NCBI Taxonomy" id="1123267"/>
    <lineage>
        <taxon>Bacteria</taxon>
        <taxon>Pseudomonadati</taxon>
        <taxon>Pseudomonadota</taxon>
        <taxon>Alphaproteobacteria</taxon>
        <taxon>Sphingomonadales</taxon>
        <taxon>Sphingomonadaceae</taxon>
        <taxon>Sphingomonas</taxon>
    </lineage>
</organism>